<evidence type="ECO:0000313" key="1">
    <source>
        <dbReference type="EMBL" id="VAX39960.1"/>
    </source>
</evidence>
<accession>A0A3B1DX30</accession>
<protein>
    <submittedName>
        <fullName evidence="1">Uncharacterized protein</fullName>
    </submittedName>
</protein>
<dbReference type="EMBL" id="UOGL01000389">
    <property type="protein sequence ID" value="VAX39960.1"/>
    <property type="molecule type" value="Genomic_DNA"/>
</dbReference>
<reference evidence="1" key="1">
    <citation type="submission" date="2018-06" db="EMBL/GenBank/DDBJ databases">
        <authorList>
            <person name="Zhirakovskaya E."/>
        </authorList>
    </citation>
    <scope>NUCLEOTIDE SEQUENCE</scope>
</reference>
<gene>
    <name evidence="1" type="ORF">MNBD_PLANCTO02-1910</name>
</gene>
<proteinExistence type="predicted"/>
<organism evidence="1">
    <name type="scientific">hydrothermal vent metagenome</name>
    <dbReference type="NCBI Taxonomy" id="652676"/>
    <lineage>
        <taxon>unclassified sequences</taxon>
        <taxon>metagenomes</taxon>
        <taxon>ecological metagenomes</taxon>
    </lineage>
</organism>
<dbReference type="AlphaFoldDB" id="A0A3B1DX30"/>
<sequence>MKTILEIIEEEDWEVTISVGENPPAKKQSLVIEGDSHSFKMLAGILLDMARVVEEMPPKKQRGYGVLLAPEETSQLIMPHSNSLTLECTPLKKTKN</sequence>
<name>A0A3B1DX30_9ZZZZ</name>